<name>A0ABW7A9Z8_9ACTN</name>
<dbReference type="RefSeq" id="WP_393164956.1">
    <property type="nucleotide sequence ID" value="NZ_JBICRM010000007.1"/>
</dbReference>
<dbReference type="Proteomes" id="UP001603978">
    <property type="component" value="Unassembled WGS sequence"/>
</dbReference>
<dbReference type="InterPro" id="IPR031553">
    <property type="entry name" value="tRNA-synt_2_TM"/>
</dbReference>
<protein>
    <submittedName>
        <fullName evidence="9">Phosphatidylglycerol lysyltransferase domain-containing protein</fullName>
    </submittedName>
</protein>
<comment type="caution">
    <text evidence="9">The sequence shown here is derived from an EMBL/GenBank/DDBJ whole genome shotgun (WGS) entry which is preliminary data.</text>
</comment>
<feature type="transmembrane region" description="Helical" evidence="6">
    <location>
        <begin position="185"/>
        <end position="205"/>
    </location>
</feature>
<evidence type="ECO:0000256" key="4">
    <source>
        <dbReference type="ARBA" id="ARBA00022989"/>
    </source>
</evidence>
<feature type="transmembrane region" description="Helical" evidence="6">
    <location>
        <begin position="93"/>
        <end position="112"/>
    </location>
</feature>
<evidence type="ECO:0000256" key="3">
    <source>
        <dbReference type="ARBA" id="ARBA00022692"/>
    </source>
</evidence>
<evidence type="ECO:0000256" key="2">
    <source>
        <dbReference type="ARBA" id="ARBA00022475"/>
    </source>
</evidence>
<gene>
    <name evidence="9" type="ORF">ACFLIM_13310</name>
</gene>
<keyword evidence="10" id="KW-1185">Reference proteome</keyword>
<evidence type="ECO:0000256" key="5">
    <source>
        <dbReference type="ARBA" id="ARBA00023136"/>
    </source>
</evidence>
<comment type="subcellular location">
    <subcellularLocation>
        <location evidence="1">Cell membrane</location>
        <topology evidence="1">Multi-pass membrane protein</topology>
    </subcellularLocation>
</comment>
<proteinExistence type="predicted"/>
<evidence type="ECO:0000259" key="8">
    <source>
        <dbReference type="Pfam" id="PF16995"/>
    </source>
</evidence>
<reference evidence="9 10" key="1">
    <citation type="submission" date="2024-10" db="EMBL/GenBank/DDBJ databases">
        <authorList>
            <person name="Topkara A.R."/>
            <person name="Saygin H."/>
        </authorList>
    </citation>
    <scope>NUCLEOTIDE SEQUENCE [LARGE SCALE GENOMIC DNA]</scope>
    <source>
        <strain evidence="9 10">M3C6</strain>
    </source>
</reference>
<evidence type="ECO:0000256" key="6">
    <source>
        <dbReference type="SAM" id="Phobius"/>
    </source>
</evidence>
<dbReference type="PANTHER" id="PTHR34697:SF2">
    <property type="entry name" value="PHOSPHATIDYLGLYCEROL LYSYLTRANSFERASE"/>
    <property type="match status" value="1"/>
</dbReference>
<sequence>MPTAAGFLALLVGVLNIWRTVNPPFTRTRFAELTSVLPGVVGPLAGATSLVAGVLLIMIAHGLRRRKARAWRLIMVLLPVSALAEWVRWAHFITAALTIVIFFVLLAARKEFYALSDPRTRWRALWALLLLSMVDVAIGWGVLNAHSRAIADEPGPGDRIEHVLLGLFGVSGPIRFTTAHAADLVYFPLAALGALTAVTTLYLALRPERPVAELTPEQEQAVRGLLRRHGAGDSLGYFALRRDKSVIFSPTGKAVIAYRVVAGVMLASGDPIGDVEAWPGAIREFMTKARRHAWVPAVIGCSETGGKVWSREAELSALEIGDEAIVEAAEFRLEGRAMRNVRQMAHRTERAGYACEIRRVGELETQERDRLRRAAQAWRDSANERGFSMALGRIGDAADPECMVATAHKMPDEKGIPPWGDLRAMLHFVPWGTHGLSLDLMRRDRGGDPGLNEWLIMKLLQAAPEYGVTSVSLNFAMFRAVLARGERLGAGPMLRAWRDMLIFLSRWFQIESLYRFNAKFQPRWEPRFLIYPATRDLLRISFAALQAEAFIPYGVFSPRTVIRSVRVAASRRARPP</sequence>
<feature type="domain" description="Lysyl-tRNA synthetase N-terminal transmembrane region" evidence="8">
    <location>
        <begin position="2"/>
        <end position="197"/>
    </location>
</feature>
<dbReference type="EMBL" id="JBICRM010000007">
    <property type="protein sequence ID" value="MFG1704161.1"/>
    <property type="molecule type" value="Genomic_DNA"/>
</dbReference>
<feature type="transmembrane region" description="Helical" evidence="6">
    <location>
        <begin position="124"/>
        <end position="143"/>
    </location>
</feature>
<evidence type="ECO:0000313" key="9">
    <source>
        <dbReference type="EMBL" id="MFG1704161.1"/>
    </source>
</evidence>
<evidence type="ECO:0000313" key="10">
    <source>
        <dbReference type="Proteomes" id="UP001603978"/>
    </source>
</evidence>
<keyword evidence="5 6" id="KW-0472">Membrane</keyword>
<keyword evidence="4 6" id="KW-1133">Transmembrane helix</keyword>
<dbReference type="Pfam" id="PF09924">
    <property type="entry name" value="LPG_synthase_C"/>
    <property type="match status" value="1"/>
</dbReference>
<dbReference type="Pfam" id="PF16995">
    <property type="entry name" value="tRNA-synt_2_TM"/>
    <property type="match status" value="1"/>
</dbReference>
<evidence type="ECO:0000256" key="1">
    <source>
        <dbReference type="ARBA" id="ARBA00004651"/>
    </source>
</evidence>
<dbReference type="PANTHER" id="PTHR34697">
    <property type="entry name" value="PHOSPHATIDYLGLYCEROL LYSYLTRANSFERASE"/>
    <property type="match status" value="1"/>
</dbReference>
<keyword evidence="2" id="KW-1003">Cell membrane</keyword>
<dbReference type="InterPro" id="IPR024320">
    <property type="entry name" value="LPG_synthase_C"/>
</dbReference>
<evidence type="ECO:0000259" key="7">
    <source>
        <dbReference type="Pfam" id="PF09924"/>
    </source>
</evidence>
<feature type="transmembrane region" description="Helical" evidence="6">
    <location>
        <begin position="35"/>
        <end position="58"/>
    </location>
</feature>
<accession>A0ABW7A9Z8</accession>
<feature type="domain" description="Phosphatidylglycerol lysyltransferase C-terminal" evidence="7">
    <location>
        <begin position="224"/>
        <end position="531"/>
    </location>
</feature>
<keyword evidence="3 6" id="KW-0812">Transmembrane</keyword>
<organism evidence="9 10">
    <name type="scientific">Nonomuraea marmarensis</name>
    <dbReference type="NCBI Taxonomy" id="3351344"/>
    <lineage>
        <taxon>Bacteria</taxon>
        <taxon>Bacillati</taxon>
        <taxon>Actinomycetota</taxon>
        <taxon>Actinomycetes</taxon>
        <taxon>Streptosporangiales</taxon>
        <taxon>Streptosporangiaceae</taxon>
        <taxon>Nonomuraea</taxon>
    </lineage>
</organism>
<dbReference type="InterPro" id="IPR051211">
    <property type="entry name" value="PG_lysyltransferase"/>
</dbReference>